<dbReference type="GO" id="GO:0015658">
    <property type="term" value="F:branched-chain amino acid transmembrane transporter activity"/>
    <property type="evidence" value="ECO:0007669"/>
    <property type="project" value="InterPro"/>
</dbReference>
<dbReference type="HOGENOM" id="CLU_000604_1_2_9"/>
<feature type="domain" description="ABC transporter" evidence="6">
    <location>
        <begin position="2"/>
        <end position="232"/>
    </location>
</feature>
<dbReference type="InterPro" id="IPR027417">
    <property type="entry name" value="P-loop_NTPase"/>
</dbReference>
<dbReference type="SUPFAM" id="SSF52540">
    <property type="entry name" value="P-loop containing nucleoside triphosphate hydrolases"/>
    <property type="match status" value="1"/>
</dbReference>
<dbReference type="InterPro" id="IPR052156">
    <property type="entry name" value="BCAA_Transport_ATP-bd_LivF"/>
</dbReference>
<dbReference type="PROSITE" id="PS50893">
    <property type="entry name" value="ABC_TRANSPORTER_2"/>
    <property type="match status" value="1"/>
</dbReference>
<dbReference type="PROSITE" id="PS00211">
    <property type="entry name" value="ABC_TRANSPORTER_1"/>
    <property type="match status" value="1"/>
</dbReference>
<dbReference type="RefSeq" id="WP_002586268.1">
    <property type="nucleotide sequence ID" value="NZ_KB850979.1"/>
</dbReference>
<evidence type="ECO:0000256" key="4">
    <source>
        <dbReference type="ARBA" id="ARBA00022840"/>
    </source>
</evidence>
<evidence type="ECO:0000256" key="5">
    <source>
        <dbReference type="ARBA" id="ARBA00022970"/>
    </source>
</evidence>
<organism evidence="7 8">
    <name type="scientific">[Clostridium] clostridioforme 90A8</name>
    <dbReference type="NCBI Taxonomy" id="999408"/>
    <lineage>
        <taxon>Bacteria</taxon>
        <taxon>Bacillati</taxon>
        <taxon>Bacillota</taxon>
        <taxon>Clostridia</taxon>
        <taxon>Lachnospirales</taxon>
        <taxon>Lachnospiraceae</taxon>
        <taxon>Enterocloster</taxon>
    </lineage>
</organism>
<proteinExistence type="inferred from homology"/>
<reference evidence="7 8" key="1">
    <citation type="submission" date="2013-01" db="EMBL/GenBank/DDBJ databases">
        <title>The Genome Sequence of Clostridium clostridioforme 90A8.</title>
        <authorList>
            <consortium name="The Broad Institute Genome Sequencing Platform"/>
            <person name="Earl A."/>
            <person name="Ward D."/>
            <person name="Feldgarden M."/>
            <person name="Gevers D."/>
            <person name="Courvalin P."/>
            <person name="Lambert T."/>
            <person name="Walker B."/>
            <person name="Young S.K."/>
            <person name="Zeng Q."/>
            <person name="Gargeya S."/>
            <person name="Fitzgerald M."/>
            <person name="Haas B."/>
            <person name="Abouelleil A."/>
            <person name="Alvarado L."/>
            <person name="Arachchi H.M."/>
            <person name="Berlin A.M."/>
            <person name="Chapman S.B."/>
            <person name="Dewar J."/>
            <person name="Goldberg J."/>
            <person name="Griggs A."/>
            <person name="Gujja S."/>
            <person name="Hansen M."/>
            <person name="Howarth C."/>
            <person name="Imamovic A."/>
            <person name="Larimer J."/>
            <person name="McCowan C."/>
            <person name="Murphy C."/>
            <person name="Neiman D."/>
            <person name="Pearson M."/>
            <person name="Priest M."/>
            <person name="Roberts A."/>
            <person name="Saif S."/>
            <person name="Shea T."/>
            <person name="Sisk P."/>
            <person name="Sykes S."/>
            <person name="Wortman J."/>
            <person name="Nusbaum C."/>
            <person name="Birren B."/>
        </authorList>
    </citation>
    <scope>NUCLEOTIDE SEQUENCE [LARGE SCALE GENOMIC DNA]</scope>
    <source>
        <strain evidence="7 8">90A8</strain>
    </source>
</reference>
<dbReference type="InterPro" id="IPR030660">
    <property type="entry name" value="ABC_branched_ATPase_LivF/BraG"/>
</dbReference>
<protein>
    <submittedName>
        <fullName evidence="7">Branched-chain amino acid ABC transporter ATP-binding protein</fullName>
    </submittedName>
</protein>
<dbReference type="SMART" id="SM00382">
    <property type="entry name" value="AAA"/>
    <property type="match status" value="1"/>
</dbReference>
<gene>
    <name evidence="7" type="ORF">HMPREF1090_03427</name>
</gene>
<evidence type="ECO:0000313" key="7">
    <source>
        <dbReference type="EMBL" id="ENZ12304.1"/>
    </source>
</evidence>
<evidence type="ECO:0000313" key="8">
    <source>
        <dbReference type="Proteomes" id="UP000013085"/>
    </source>
</evidence>
<dbReference type="PATRIC" id="fig|999408.3.peg.3704"/>
<dbReference type="InterPro" id="IPR003593">
    <property type="entry name" value="AAA+_ATPase"/>
</dbReference>
<dbReference type="GO" id="GO:0016887">
    <property type="term" value="F:ATP hydrolysis activity"/>
    <property type="evidence" value="ECO:0007669"/>
    <property type="project" value="InterPro"/>
</dbReference>
<keyword evidence="4 7" id="KW-0067">ATP-binding</keyword>
<sequence>MLKINDLRVNYGGIEAVKGISFEVPEKSIVTLIGANGAGKSTTLRAIAGLVKASAGSIQFDGTELLGMDTPDIVSRGITLVPEGRRVFPDMTVIENIKIGAYLRTDSLDHDIEWVYSLFPRLKERCWQLAGTLSGGEQQMLAVARALMSHPKLMMMDEPSLGLAPLIVQDIFNIIKEINKQGVTILLIEQNANMALRIADQGYVLETGRISLSGTGRELLADESVKAAYLGKKKK</sequence>
<keyword evidence="2" id="KW-0813">Transport</keyword>
<comment type="caution">
    <text evidence="7">The sequence shown here is derived from an EMBL/GenBank/DDBJ whole genome shotgun (WGS) entry which is preliminary data.</text>
</comment>
<dbReference type="GO" id="GO:0015807">
    <property type="term" value="P:L-amino acid transport"/>
    <property type="evidence" value="ECO:0007669"/>
    <property type="project" value="TreeGrafter"/>
</dbReference>
<dbReference type="Proteomes" id="UP000013085">
    <property type="component" value="Unassembled WGS sequence"/>
</dbReference>
<keyword evidence="5" id="KW-0029">Amino-acid transport</keyword>
<dbReference type="PIRSF" id="PIRSF039137">
    <property type="entry name" value="ABC_branched_ATPase"/>
    <property type="match status" value="1"/>
</dbReference>
<evidence type="ECO:0000256" key="1">
    <source>
        <dbReference type="ARBA" id="ARBA00005417"/>
    </source>
</evidence>
<dbReference type="PANTHER" id="PTHR43820:SF4">
    <property type="entry name" value="HIGH-AFFINITY BRANCHED-CHAIN AMINO ACID TRANSPORT ATP-BINDING PROTEIN LIVF"/>
    <property type="match status" value="1"/>
</dbReference>
<dbReference type="Gene3D" id="3.40.50.300">
    <property type="entry name" value="P-loop containing nucleotide triphosphate hydrolases"/>
    <property type="match status" value="1"/>
</dbReference>
<evidence type="ECO:0000256" key="2">
    <source>
        <dbReference type="ARBA" id="ARBA00022448"/>
    </source>
</evidence>
<comment type="similarity">
    <text evidence="1">Belongs to the ABC transporter superfamily.</text>
</comment>
<dbReference type="GO" id="GO:0005524">
    <property type="term" value="F:ATP binding"/>
    <property type="evidence" value="ECO:0007669"/>
    <property type="project" value="UniProtKB-KW"/>
</dbReference>
<dbReference type="AlphaFoldDB" id="A0A0E2H887"/>
<accession>A0A0E2H887</accession>
<dbReference type="GeneID" id="57963847"/>
<dbReference type="Pfam" id="PF00005">
    <property type="entry name" value="ABC_tran"/>
    <property type="match status" value="1"/>
</dbReference>
<evidence type="ECO:0000256" key="3">
    <source>
        <dbReference type="ARBA" id="ARBA00022741"/>
    </source>
</evidence>
<dbReference type="InterPro" id="IPR003439">
    <property type="entry name" value="ABC_transporter-like_ATP-bd"/>
</dbReference>
<dbReference type="InterPro" id="IPR017871">
    <property type="entry name" value="ABC_transporter-like_CS"/>
</dbReference>
<name>A0A0E2H887_9FIRM</name>
<dbReference type="EMBL" id="AGYR01000039">
    <property type="protein sequence ID" value="ENZ12304.1"/>
    <property type="molecule type" value="Genomic_DNA"/>
</dbReference>
<dbReference type="CDD" id="cd03224">
    <property type="entry name" value="ABC_TM1139_LivF_branched"/>
    <property type="match status" value="1"/>
</dbReference>
<evidence type="ECO:0000259" key="6">
    <source>
        <dbReference type="PROSITE" id="PS50893"/>
    </source>
</evidence>
<dbReference type="PANTHER" id="PTHR43820">
    <property type="entry name" value="HIGH-AFFINITY BRANCHED-CHAIN AMINO ACID TRANSPORT ATP-BINDING PROTEIN LIVF"/>
    <property type="match status" value="1"/>
</dbReference>
<keyword evidence="3" id="KW-0547">Nucleotide-binding</keyword>